<name>A0ABT0DXM9_9SPHN</name>
<keyword evidence="3" id="KW-1185">Reference proteome</keyword>
<proteinExistence type="predicted"/>
<dbReference type="RefSeq" id="WP_247231360.1">
    <property type="nucleotide sequence ID" value="NZ_JALKHS010000006.1"/>
</dbReference>
<protein>
    <recommendedName>
        <fullName evidence="1">F5/8 type C domain-containing protein</fullName>
    </recommendedName>
</protein>
<accession>A0ABT0DXM9</accession>
<dbReference type="InterPro" id="IPR008979">
    <property type="entry name" value="Galactose-bd-like_sf"/>
</dbReference>
<organism evidence="2 3">
    <name type="scientific">Sphingobium agri</name>
    <dbReference type="NCBI Taxonomy" id="2933566"/>
    <lineage>
        <taxon>Bacteria</taxon>
        <taxon>Pseudomonadati</taxon>
        <taxon>Pseudomonadota</taxon>
        <taxon>Alphaproteobacteria</taxon>
        <taxon>Sphingomonadales</taxon>
        <taxon>Sphingomonadaceae</taxon>
        <taxon>Sphingobium</taxon>
    </lineage>
</organism>
<sequence>MSNSIVVKPLPFASVSASSTAAGYDAAYVGNDYMGVVWKSAAGAASRTITVDMGANVTIDTAVLLGCTGADANWTLKVEAATSAQGSGFPAGSWVGDTLPFLAGSEMPVSGRGRALWLAPASPPPAARYWRFTVGGLGTGAATIGRLVLGRKIQLAENVVYGAAFGVRDLGSMDFSRRGVPLRQRGKKLRTINVSYEAVTRAEVESYINPLLEELGNSDPLAFILDPDADAQRQNRIWFGVMIGDLGTVWAKPGGGGHEWRASIVDLGA</sequence>
<gene>
    <name evidence="2" type="ORF">MU848_09330</name>
</gene>
<reference evidence="2 3" key="1">
    <citation type="submission" date="2022-04" db="EMBL/GenBank/DDBJ databases">
        <authorList>
            <person name="Huq M.A."/>
        </authorList>
    </citation>
    <scope>NUCLEOTIDE SEQUENCE [LARGE SCALE GENOMIC DNA]</scope>
    <source>
        <strain evidence="2 3">MAH-33</strain>
    </source>
</reference>
<dbReference type="Proteomes" id="UP001203512">
    <property type="component" value="Unassembled WGS sequence"/>
</dbReference>
<dbReference type="PROSITE" id="PS50022">
    <property type="entry name" value="FA58C_3"/>
    <property type="match status" value="1"/>
</dbReference>
<dbReference type="Gene3D" id="2.60.120.260">
    <property type="entry name" value="Galactose-binding domain-like"/>
    <property type="match status" value="1"/>
</dbReference>
<evidence type="ECO:0000313" key="2">
    <source>
        <dbReference type="EMBL" id="MCK0531779.1"/>
    </source>
</evidence>
<comment type="caution">
    <text evidence="2">The sequence shown here is derived from an EMBL/GenBank/DDBJ whole genome shotgun (WGS) entry which is preliminary data.</text>
</comment>
<dbReference type="EMBL" id="JALKHS010000006">
    <property type="protein sequence ID" value="MCK0531779.1"/>
    <property type="molecule type" value="Genomic_DNA"/>
</dbReference>
<feature type="domain" description="F5/8 type C" evidence="1">
    <location>
        <begin position="1"/>
        <end position="151"/>
    </location>
</feature>
<evidence type="ECO:0000259" key="1">
    <source>
        <dbReference type="PROSITE" id="PS50022"/>
    </source>
</evidence>
<evidence type="ECO:0000313" key="3">
    <source>
        <dbReference type="Proteomes" id="UP001203512"/>
    </source>
</evidence>
<dbReference type="InterPro" id="IPR000421">
    <property type="entry name" value="FA58C"/>
</dbReference>
<dbReference type="SUPFAM" id="SSF49785">
    <property type="entry name" value="Galactose-binding domain-like"/>
    <property type="match status" value="1"/>
</dbReference>